<proteinExistence type="predicted"/>
<protein>
    <recommendedName>
        <fullName evidence="3">Anti-sigma factor</fullName>
    </recommendedName>
</protein>
<dbReference type="Gene3D" id="1.10.10.1320">
    <property type="entry name" value="Anti-sigma factor, zinc-finger domain"/>
    <property type="match status" value="1"/>
</dbReference>
<gene>
    <name evidence="1" type="ORF">GR303_13460</name>
</gene>
<keyword evidence="2" id="KW-1185">Reference proteome</keyword>
<organism evidence="1 2">
    <name type="scientific">Microvirga arsenatis</name>
    <dbReference type="NCBI Taxonomy" id="2692265"/>
    <lineage>
        <taxon>Bacteria</taxon>
        <taxon>Pseudomonadati</taxon>
        <taxon>Pseudomonadota</taxon>
        <taxon>Alphaproteobacteria</taxon>
        <taxon>Hyphomicrobiales</taxon>
        <taxon>Methylobacteriaceae</taxon>
        <taxon>Microvirga</taxon>
    </lineage>
</organism>
<evidence type="ECO:0000313" key="2">
    <source>
        <dbReference type="Proteomes" id="UP000818323"/>
    </source>
</evidence>
<sequence>MSQLHLSDEILMAFADGELDEPVATAVARAMAEDPGVARRILDFQQSRRLTRSAFSSALAADVPPELHAAVLARIEAYEGKGNRAPAAGPRSVVAERSRWGYPSTAIALAASVAAVSLGLGYFAGRQMDTEVSGVIAQLENPDIRAGLSRVGSGQELQVAAGRMRVISTYRVADGSLCREFRLHAASGTAEAVACRRQDWIVTFALAKAAGDAGYVPSSGDDPMAAYLQGIGAGEPLVDGAEAEALAETSS</sequence>
<dbReference type="EMBL" id="JAAAXJ010000006">
    <property type="protein sequence ID" value="NBJ25362.1"/>
    <property type="molecule type" value="Genomic_DNA"/>
</dbReference>
<evidence type="ECO:0000313" key="1">
    <source>
        <dbReference type="EMBL" id="NBJ25362.1"/>
    </source>
</evidence>
<evidence type="ECO:0008006" key="3">
    <source>
        <dbReference type="Google" id="ProtNLM"/>
    </source>
</evidence>
<dbReference type="InterPro" id="IPR041916">
    <property type="entry name" value="Anti_sigma_zinc_sf"/>
</dbReference>
<dbReference type="Proteomes" id="UP000818323">
    <property type="component" value="Unassembled WGS sequence"/>
</dbReference>
<comment type="caution">
    <text evidence="1">The sequence shown here is derived from an EMBL/GenBank/DDBJ whole genome shotgun (WGS) entry which is preliminary data.</text>
</comment>
<reference evidence="1 2" key="1">
    <citation type="submission" date="2020-01" db="EMBL/GenBank/DDBJ databases">
        <title>Microvirga sp. nov., an arsenate reduction bacterium isolated from Tibet hotspring sediments.</title>
        <authorList>
            <person name="Yuan C.-G."/>
        </authorList>
    </citation>
    <scope>NUCLEOTIDE SEQUENCE [LARGE SCALE GENOMIC DNA]</scope>
    <source>
        <strain evidence="1 2">SYSU G3D203</strain>
    </source>
</reference>
<dbReference type="RefSeq" id="WP_161722759.1">
    <property type="nucleotide sequence ID" value="NZ_JAAAXI010000005.1"/>
</dbReference>
<name>A0ABW9YY79_9HYPH</name>
<accession>A0ABW9YY79</accession>